<dbReference type="RefSeq" id="WP_237089220.1">
    <property type="nucleotide sequence ID" value="NZ_CP011070.1"/>
</dbReference>
<keyword evidence="2" id="KW-1185">Reference proteome</keyword>
<reference evidence="1 2" key="2">
    <citation type="journal article" date="2016" name="ISME J.">
        <title>Physiological and genomic characterization of two novel marine thaumarchaeal strains indicates niche differentiation.</title>
        <authorList>
            <person name="Bayer B."/>
            <person name="Vojvoda J."/>
            <person name="Offre P."/>
            <person name="Alves R.J."/>
            <person name="Elisabeth N.H."/>
            <person name="Garcia J.A."/>
            <person name="Volland J.M."/>
            <person name="Srivastava A."/>
            <person name="Schleper C."/>
            <person name="Herndl G.J."/>
        </authorList>
    </citation>
    <scope>NUCLEOTIDE SEQUENCE [LARGE SCALE GENOMIC DNA]</scope>
    <source>
        <strain evidence="1 2">NF5</strain>
    </source>
</reference>
<reference evidence="2" key="1">
    <citation type="submission" date="2015-03" db="EMBL/GenBank/DDBJ databases">
        <title>Characterization of two novel Thaumarchaeota isolated from the Northern Adriatic Sea.</title>
        <authorList>
            <person name="Bayer B."/>
            <person name="Vojvoda J."/>
            <person name="Offre P."/>
            <person name="Srivastava A."/>
            <person name="Elisabeth N."/>
            <person name="Garcia J.A.L."/>
            <person name="Schleper C."/>
            <person name="Herndl G.J."/>
        </authorList>
    </citation>
    <scope>NUCLEOTIDE SEQUENCE [LARGE SCALE GENOMIC DNA]</scope>
    <source>
        <strain evidence="2">NF5</strain>
    </source>
</reference>
<dbReference type="Proteomes" id="UP000032408">
    <property type="component" value="Chromosome"/>
</dbReference>
<dbReference type="GeneID" id="24820511"/>
<gene>
    <name evidence="1" type="ORF">NADRNF5_1319</name>
</gene>
<dbReference type="HOGENOM" id="CLU_179001_0_0_2"/>
<organism evidence="1 2">
    <name type="scientific">Nitrosopumilus adriaticus</name>
    <dbReference type="NCBI Taxonomy" id="1580092"/>
    <lineage>
        <taxon>Archaea</taxon>
        <taxon>Nitrososphaerota</taxon>
        <taxon>Nitrososphaeria</taxon>
        <taxon>Nitrosopumilales</taxon>
        <taxon>Nitrosopumilaceae</taxon>
        <taxon>Nitrosopumilus</taxon>
    </lineage>
</organism>
<evidence type="ECO:0000313" key="2">
    <source>
        <dbReference type="Proteomes" id="UP000032408"/>
    </source>
</evidence>
<protein>
    <submittedName>
        <fullName evidence="1">Uncharacterized protein</fullName>
    </submittedName>
</protein>
<dbReference type="AlphaFoldDB" id="A0A0D5C3T4"/>
<dbReference type="STRING" id="1580092.NADRNF5_1319"/>
<proteinExistence type="predicted"/>
<dbReference type="EMBL" id="CP011070">
    <property type="protein sequence ID" value="AJW71005.1"/>
    <property type="molecule type" value="Genomic_DNA"/>
</dbReference>
<evidence type="ECO:0000313" key="1">
    <source>
        <dbReference type="EMBL" id="AJW71005.1"/>
    </source>
</evidence>
<dbReference type="KEGG" id="nin:NADRNF5_1319"/>
<sequence length="102" mass="11479">MNNVKILNKLSLPGFKQIEDKKSGSMGITSASEYVDFFVNLNMGENVSLLSFINNEKTVLKKNLDLKNIDKEPIKKGIEILELLVKEINDIGEKAVLGKYHK</sequence>
<name>A0A0D5C3T4_9ARCH</name>
<accession>A0A0D5C3T4</accession>